<feature type="domain" description="Solute-binding protein family 3/N-terminal" evidence="4">
    <location>
        <begin position="36"/>
        <end position="250"/>
    </location>
</feature>
<dbReference type="EMBL" id="JAGSOY010000019">
    <property type="protein sequence ID" value="MBU2711435.1"/>
    <property type="molecule type" value="Genomic_DNA"/>
</dbReference>
<dbReference type="Gene3D" id="3.40.190.10">
    <property type="entry name" value="Periplasmic binding protein-like II"/>
    <property type="match status" value="2"/>
</dbReference>
<dbReference type="PANTHER" id="PTHR35936:SF25">
    <property type="entry name" value="ABC TRANSPORTER SUBSTRATE-BINDING PROTEIN"/>
    <property type="match status" value="1"/>
</dbReference>
<evidence type="ECO:0000259" key="4">
    <source>
        <dbReference type="Pfam" id="PF00497"/>
    </source>
</evidence>
<evidence type="ECO:0000313" key="5">
    <source>
        <dbReference type="EMBL" id="MBU2711435.1"/>
    </source>
</evidence>
<dbReference type="Proteomes" id="UP000690515">
    <property type="component" value="Unassembled WGS sequence"/>
</dbReference>
<dbReference type="InterPro" id="IPR001638">
    <property type="entry name" value="Solute-binding_3/MltF_N"/>
</dbReference>
<keyword evidence="6" id="KW-1185">Reference proteome</keyword>
<comment type="similarity">
    <text evidence="1">Belongs to the bacterial solute-binding protein 3 family.</text>
</comment>
<dbReference type="PANTHER" id="PTHR35936">
    <property type="entry name" value="MEMBRANE-BOUND LYTIC MUREIN TRANSGLYCOSYLASE F"/>
    <property type="match status" value="1"/>
</dbReference>
<evidence type="ECO:0000313" key="6">
    <source>
        <dbReference type="Proteomes" id="UP000690515"/>
    </source>
</evidence>
<reference evidence="5 6" key="1">
    <citation type="submission" date="2021-04" db="EMBL/GenBank/DDBJ databases">
        <authorList>
            <person name="Pira H."/>
            <person name="Risdian C."/>
            <person name="Wink J."/>
        </authorList>
    </citation>
    <scope>NUCLEOTIDE SEQUENCE [LARGE SCALE GENOMIC DNA]</scope>
    <source>
        <strain evidence="5 6">WH53</strain>
    </source>
</reference>
<organism evidence="5 6">
    <name type="scientific">Zooshikella harenae</name>
    <dbReference type="NCBI Taxonomy" id="2827238"/>
    <lineage>
        <taxon>Bacteria</taxon>
        <taxon>Pseudomonadati</taxon>
        <taxon>Pseudomonadota</taxon>
        <taxon>Gammaproteobacteria</taxon>
        <taxon>Oceanospirillales</taxon>
        <taxon>Zooshikellaceae</taxon>
        <taxon>Zooshikella</taxon>
    </lineage>
</organism>
<evidence type="ECO:0000256" key="1">
    <source>
        <dbReference type="ARBA" id="ARBA00010333"/>
    </source>
</evidence>
<keyword evidence="2 3" id="KW-0732">Signal</keyword>
<evidence type="ECO:0000256" key="2">
    <source>
        <dbReference type="ARBA" id="ARBA00022729"/>
    </source>
</evidence>
<dbReference type="SUPFAM" id="SSF53850">
    <property type="entry name" value="Periplasmic binding protein-like II"/>
    <property type="match status" value="1"/>
</dbReference>
<dbReference type="Pfam" id="PF00497">
    <property type="entry name" value="SBP_bac_3"/>
    <property type="match status" value="1"/>
</dbReference>
<proteinExistence type="inferred from homology"/>
<feature type="chain" id="PRO_5046229258" evidence="3">
    <location>
        <begin position="27"/>
        <end position="261"/>
    </location>
</feature>
<evidence type="ECO:0000256" key="3">
    <source>
        <dbReference type="SAM" id="SignalP"/>
    </source>
</evidence>
<feature type="signal peptide" evidence="3">
    <location>
        <begin position="1"/>
        <end position="26"/>
    </location>
</feature>
<name>A0ABS5ZDU1_9GAMM</name>
<comment type="caution">
    <text evidence="5">The sequence shown here is derived from an EMBL/GenBank/DDBJ whole genome shotgun (WGS) entry which is preliminary data.</text>
</comment>
<protein>
    <submittedName>
        <fullName evidence="5">Transporter substrate-binding domain-containing protein</fullName>
    </submittedName>
</protein>
<dbReference type="RefSeq" id="WP_215819593.1">
    <property type="nucleotide sequence ID" value="NZ_JAGSOY010000019.1"/>
</dbReference>
<sequence length="261" mass="29760">MKMGYQLFNRWCVVLLSVSFSITSLAENTVLIATGEYQPWASDSLKHKGFVSHVIDEAFKRAGDYKVEFKFLPWKRAYESAKKGDFQATSFWFHSADREKDFIYSEPVMSEKTVFFHLKTNPLKAWNELTDLSDKTIGATIGYTYTKEFWGLAKSGKLNVQTASADDKNFKKLFASRIDVFPMGTVAGFGLLAEKFDKSVVHLVDFNPKPLVEAKGHLLFSRKHAGSEQLVKDFNKGIKQLQREGLLDKWREDLLAGAYKQ</sequence>
<gene>
    <name evidence="5" type="ORF">KCG35_10225</name>
</gene>
<accession>A0ABS5ZDU1</accession>